<organism evidence="13 14">
    <name type="scientific">Marinisporobacter balticus</name>
    <dbReference type="NCBI Taxonomy" id="2018667"/>
    <lineage>
        <taxon>Bacteria</taxon>
        <taxon>Bacillati</taxon>
        <taxon>Bacillota</taxon>
        <taxon>Clostridia</taxon>
        <taxon>Peptostreptococcales</taxon>
        <taxon>Thermotaleaceae</taxon>
        <taxon>Marinisporobacter</taxon>
    </lineage>
</organism>
<dbReference type="InterPro" id="IPR005467">
    <property type="entry name" value="His_kinase_dom"/>
</dbReference>
<dbReference type="EC" id="2.7.13.3" evidence="3"/>
<evidence type="ECO:0000256" key="4">
    <source>
        <dbReference type="ARBA" id="ARBA00022553"/>
    </source>
</evidence>
<dbReference type="GO" id="GO:0004721">
    <property type="term" value="F:phosphoprotein phosphatase activity"/>
    <property type="evidence" value="ECO:0007669"/>
    <property type="project" value="TreeGrafter"/>
</dbReference>
<dbReference type="GO" id="GO:0016036">
    <property type="term" value="P:cellular response to phosphate starvation"/>
    <property type="evidence" value="ECO:0007669"/>
    <property type="project" value="TreeGrafter"/>
</dbReference>
<dbReference type="InterPro" id="IPR003661">
    <property type="entry name" value="HisK_dim/P_dom"/>
</dbReference>
<dbReference type="OrthoDB" id="9813151at2"/>
<dbReference type="Pfam" id="PF02518">
    <property type="entry name" value="HATPase_c"/>
    <property type="match status" value="1"/>
</dbReference>
<dbReference type="SMART" id="SM00387">
    <property type="entry name" value="HATPase_c"/>
    <property type="match status" value="1"/>
</dbReference>
<dbReference type="InterPro" id="IPR003594">
    <property type="entry name" value="HATPase_dom"/>
</dbReference>
<proteinExistence type="predicted"/>
<evidence type="ECO:0000259" key="11">
    <source>
        <dbReference type="PROSITE" id="PS50112"/>
    </source>
</evidence>
<dbReference type="InterPro" id="IPR013767">
    <property type="entry name" value="PAS_fold"/>
</dbReference>
<dbReference type="PRINTS" id="PR00344">
    <property type="entry name" value="BCTRLSENSOR"/>
</dbReference>
<dbReference type="PROSITE" id="PS50109">
    <property type="entry name" value="HIS_KIN"/>
    <property type="match status" value="1"/>
</dbReference>
<dbReference type="GO" id="GO:0006355">
    <property type="term" value="P:regulation of DNA-templated transcription"/>
    <property type="evidence" value="ECO:0007669"/>
    <property type="project" value="InterPro"/>
</dbReference>
<evidence type="ECO:0000256" key="1">
    <source>
        <dbReference type="ARBA" id="ARBA00000085"/>
    </source>
</evidence>
<keyword evidence="9" id="KW-0812">Transmembrane</keyword>
<dbReference type="SUPFAM" id="SSF55874">
    <property type="entry name" value="ATPase domain of HSP90 chaperone/DNA topoisomerase II/histidine kinase"/>
    <property type="match status" value="1"/>
</dbReference>
<dbReference type="FunFam" id="1.10.287.130:FF:000001">
    <property type="entry name" value="Two-component sensor histidine kinase"/>
    <property type="match status" value="1"/>
</dbReference>
<evidence type="ECO:0000256" key="8">
    <source>
        <dbReference type="ARBA" id="ARBA00023136"/>
    </source>
</evidence>
<dbReference type="CDD" id="cd00130">
    <property type="entry name" value="PAS"/>
    <property type="match status" value="1"/>
</dbReference>
<dbReference type="CDD" id="cd00082">
    <property type="entry name" value="HisKA"/>
    <property type="match status" value="1"/>
</dbReference>
<dbReference type="SUPFAM" id="SSF55785">
    <property type="entry name" value="PYP-like sensor domain (PAS domain)"/>
    <property type="match status" value="1"/>
</dbReference>
<dbReference type="PROSITE" id="PS50112">
    <property type="entry name" value="PAS"/>
    <property type="match status" value="1"/>
</dbReference>
<evidence type="ECO:0000256" key="5">
    <source>
        <dbReference type="ARBA" id="ARBA00022679"/>
    </source>
</evidence>
<evidence type="ECO:0000313" key="13">
    <source>
        <dbReference type="EMBL" id="TCO77937.1"/>
    </source>
</evidence>
<dbReference type="RefSeq" id="WP_132243533.1">
    <property type="nucleotide sequence ID" value="NZ_SLWV01000005.1"/>
</dbReference>
<dbReference type="GO" id="GO:0005886">
    <property type="term" value="C:plasma membrane"/>
    <property type="evidence" value="ECO:0007669"/>
    <property type="project" value="TreeGrafter"/>
</dbReference>
<comment type="caution">
    <text evidence="13">The sequence shown here is derived from an EMBL/GenBank/DDBJ whole genome shotgun (WGS) entry which is preliminary data.</text>
</comment>
<evidence type="ECO:0000256" key="3">
    <source>
        <dbReference type="ARBA" id="ARBA00012438"/>
    </source>
</evidence>
<name>A0A4R2KYG4_9FIRM</name>
<dbReference type="Proteomes" id="UP000294919">
    <property type="component" value="Unassembled WGS sequence"/>
</dbReference>
<evidence type="ECO:0000256" key="2">
    <source>
        <dbReference type="ARBA" id="ARBA00004370"/>
    </source>
</evidence>
<keyword evidence="5" id="KW-0808">Transferase</keyword>
<feature type="domain" description="Histidine kinase" evidence="10">
    <location>
        <begin position="378"/>
        <end position="596"/>
    </location>
</feature>
<keyword evidence="4" id="KW-0597">Phosphoprotein</keyword>
<keyword evidence="6 13" id="KW-0418">Kinase</keyword>
<dbReference type="AlphaFoldDB" id="A0A4R2KYG4"/>
<evidence type="ECO:0000259" key="12">
    <source>
        <dbReference type="PROSITE" id="PS50885"/>
    </source>
</evidence>
<dbReference type="PANTHER" id="PTHR45453:SF1">
    <property type="entry name" value="PHOSPHATE REGULON SENSOR PROTEIN PHOR"/>
    <property type="match status" value="1"/>
</dbReference>
<gene>
    <name evidence="13" type="ORF">EV214_10533</name>
</gene>
<dbReference type="FunFam" id="3.30.565.10:FF:000006">
    <property type="entry name" value="Sensor histidine kinase WalK"/>
    <property type="match status" value="1"/>
</dbReference>
<dbReference type="EMBL" id="SLWV01000005">
    <property type="protein sequence ID" value="TCO77937.1"/>
    <property type="molecule type" value="Genomic_DNA"/>
</dbReference>
<dbReference type="SMART" id="SM00388">
    <property type="entry name" value="HisKA"/>
    <property type="match status" value="1"/>
</dbReference>
<dbReference type="Gene3D" id="3.30.565.10">
    <property type="entry name" value="Histidine kinase-like ATPase, C-terminal domain"/>
    <property type="match status" value="1"/>
</dbReference>
<dbReference type="PANTHER" id="PTHR45453">
    <property type="entry name" value="PHOSPHATE REGULON SENSOR PROTEIN PHOR"/>
    <property type="match status" value="1"/>
</dbReference>
<feature type="domain" description="HAMP" evidence="12">
    <location>
        <begin position="198"/>
        <end position="250"/>
    </location>
</feature>
<comment type="catalytic activity">
    <reaction evidence="1">
        <text>ATP + protein L-histidine = ADP + protein N-phospho-L-histidine.</text>
        <dbReference type="EC" id="2.7.13.3"/>
    </reaction>
</comment>
<reference evidence="13 14" key="1">
    <citation type="submission" date="2019-03" db="EMBL/GenBank/DDBJ databases">
        <title>Genomic Encyclopedia of Type Strains, Phase IV (KMG-IV): sequencing the most valuable type-strain genomes for metagenomic binning, comparative biology and taxonomic classification.</title>
        <authorList>
            <person name="Goeker M."/>
        </authorList>
    </citation>
    <scope>NUCLEOTIDE SEQUENCE [LARGE SCALE GENOMIC DNA]</scope>
    <source>
        <strain evidence="13 14">DSM 102940</strain>
    </source>
</reference>
<dbReference type="CDD" id="cd06225">
    <property type="entry name" value="HAMP"/>
    <property type="match status" value="1"/>
</dbReference>
<comment type="subcellular location">
    <subcellularLocation>
        <location evidence="2">Membrane</location>
    </subcellularLocation>
</comment>
<dbReference type="SUPFAM" id="SSF47384">
    <property type="entry name" value="Homodimeric domain of signal transducing histidine kinase"/>
    <property type="match status" value="1"/>
</dbReference>
<dbReference type="InterPro" id="IPR050351">
    <property type="entry name" value="BphY/WalK/GraS-like"/>
</dbReference>
<dbReference type="GO" id="GO:0000155">
    <property type="term" value="F:phosphorelay sensor kinase activity"/>
    <property type="evidence" value="ECO:0007669"/>
    <property type="project" value="InterPro"/>
</dbReference>
<dbReference type="Gene3D" id="1.10.287.130">
    <property type="match status" value="1"/>
</dbReference>
<dbReference type="SMART" id="SM00304">
    <property type="entry name" value="HAMP"/>
    <property type="match status" value="1"/>
</dbReference>
<dbReference type="SMART" id="SM00091">
    <property type="entry name" value="PAS"/>
    <property type="match status" value="1"/>
</dbReference>
<keyword evidence="9" id="KW-1133">Transmembrane helix</keyword>
<evidence type="ECO:0000256" key="7">
    <source>
        <dbReference type="ARBA" id="ARBA00023012"/>
    </source>
</evidence>
<dbReference type="Pfam" id="PF00989">
    <property type="entry name" value="PAS"/>
    <property type="match status" value="1"/>
</dbReference>
<dbReference type="InterPro" id="IPR003660">
    <property type="entry name" value="HAMP_dom"/>
</dbReference>
<feature type="domain" description="PAS" evidence="11">
    <location>
        <begin position="255"/>
        <end position="295"/>
    </location>
</feature>
<evidence type="ECO:0000259" key="10">
    <source>
        <dbReference type="PROSITE" id="PS50109"/>
    </source>
</evidence>
<dbReference type="InterPro" id="IPR004358">
    <property type="entry name" value="Sig_transdc_His_kin-like_C"/>
</dbReference>
<dbReference type="Pfam" id="PF00672">
    <property type="entry name" value="HAMP"/>
    <property type="match status" value="1"/>
</dbReference>
<keyword evidence="14" id="KW-1185">Reference proteome</keyword>
<dbReference type="CDD" id="cd00075">
    <property type="entry name" value="HATPase"/>
    <property type="match status" value="1"/>
</dbReference>
<dbReference type="InterPro" id="IPR036097">
    <property type="entry name" value="HisK_dim/P_sf"/>
</dbReference>
<keyword evidence="7" id="KW-0902">Two-component regulatory system</keyword>
<protein>
    <recommendedName>
        <fullName evidence="3">histidine kinase</fullName>
        <ecNumber evidence="3">2.7.13.3</ecNumber>
    </recommendedName>
</protein>
<evidence type="ECO:0000256" key="6">
    <source>
        <dbReference type="ARBA" id="ARBA00022777"/>
    </source>
</evidence>
<dbReference type="NCBIfam" id="TIGR00229">
    <property type="entry name" value="sensory_box"/>
    <property type="match status" value="1"/>
</dbReference>
<dbReference type="Gene3D" id="1.10.8.500">
    <property type="entry name" value="HAMP domain in histidine kinase"/>
    <property type="match status" value="1"/>
</dbReference>
<dbReference type="PROSITE" id="PS50885">
    <property type="entry name" value="HAMP"/>
    <property type="match status" value="1"/>
</dbReference>
<dbReference type="InterPro" id="IPR035965">
    <property type="entry name" value="PAS-like_dom_sf"/>
</dbReference>
<dbReference type="InterPro" id="IPR000014">
    <property type="entry name" value="PAS"/>
</dbReference>
<dbReference type="Gene3D" id="3.30.450.20">
    <property type="entry name" value="PAS domain"/>
    <property type="match status" value="2"/>
</dbReference>
<sequence>MFKSIRWKFITIYFVPVYIAMIIVGVFIIQAFQDYYLDMVSENLTNLGRREVLIQTIAKFQNLSNSKEEIQKNINQWPTGLKEEIFIINRDFKIIARSKNSGTNDNAIEVLDYTLLTKARNGEEREKDISINSNMRQITTKNMAFPIKNEQNIIKGILYIRADLSDIYKTLDKSKWILIQATLLALVIAVILGLWIARSITEPIIDVTVKAAKMAKGDFNQVIEVKSDDEIGQLAEMFNYVREKLNITLSEISSEKSKLETILSYMADGLIAVNNEGKIIHANPAAMAMLDLSEKVLKSMLYDDMIKGFNEKLTLGYIEKNTKDGMGSENISFRDSILHVNYAPFKDEKGEKSGIVMVIQDITEGQKLDNMRKEFVANVSHELKTPLTSIKSYTETLLDGALEQRDVATHFLNVVKSEADRMDRLVRDLLQLSRLDYQRVNWKNKETDLVKIIEDSVLKISINAKNKKQKLNFKTFEKSIIGFADPDKIEQVMINVLSNAIKYTPEGGSINVAVEKEENTGVFRIIDNGMGIPEKDIPRLFERFYRVDKARSRELGGTGLGLSIAQQIIKAHGGTINIRSKEGEGTEVMMRLPLKG</sequence>
<feature type="transmembrane region" description="Helical" evidence="9">
    <location>
        <begin position="12"/>
        <end position="32"/>
    </location>
</feature>
<dbReference type="SUPFAM" id="SSF158472">
    <property type="entry name" value="HAMP domain-like"/>
    <property type="match status" value="1"/>
</dbReference>
<evidence type="ECO:0000313" key="14">
    <source>
        <dbReference type="Proteomes" id="UP000294919"/>
    </source>
</evidence>
<feature type="transmembrane region" description="Helical" evidence="9">
    <location>
        <begin position="176"/>
        <end position="197"/>
    </location>
</feature>
<keyword evidence="8 9" id="KW-0472">Membrane</keyword>
<accession>A0A4R2KYG4</accession>
<evidence type="ECO:0000256" key="9">
    <source>
        <dbReference type="SAM" id="Phobius"/>
    </source>
</evidence>
<dbReference type="Pfam" id="PF00512">
    <property type="entry name" value="HisKA"/>
    <property type="match status" value="1"/>
</dbReference>
<dbReference type="InterPro" id="IPR036890">
    <property type="entry name" value="HATPase_C_sf"/>
</dbReference>